<dbReference type="Proteomes" id="UP001162741">
    <property type="component" value="Chromosome"/>
</dbReference>
<name>A0ABY6IZH0_9BACT</name>
<organism evidence="2 3">
    <name type="scientific">Chitinophaga horti</name>
    <dbReference type="NCBI Taxonomy" id="2920382"/>
    <lineage>
        <taxon>Bacteria</taxon>
        <taxon>Pseudomonadati</taxon>
        <taxon>Bacteroidota</taxon>
        <taxon>Chitinophagia</taxon>
        <taxon>Chitinophagales</taxon>
        <taxon>Chitinophagaceae</taxon>
        <taxon>Chitinophaga</taxon>
    </lineage>
</organism>
<reference evidence="2" key="1">
    <citation type="submission" date="2022-10" db="EMBL/GenBank/DDBJ databases">
        <title>Chitinophaga sp. nov., isolated from soil.</title>
        <authorList>
            <person name="Jeon C.O."/>
        </authorList>
    </citation>
    <scope>NUCLEOTIDE SEQUENCE</scope>
    <source>
        <strain evidence="2">R8</strain>
    </source>
</reference>
<dbReference type="RefSeq" id="WP_264280989.1">
    <property type="nucleotide sequence ID" value="NZ_CP107006.1"/>
</dbReference>
<dbReference type="EMBL" id="CP107006">
    <property type="protein sequence ID" value="UYQ92787.1"/>
    <property type="molecule type" value="Genomic_DNA"/>
</dbReference>
<keyword evidence="1" id="KW-0732">Signal</keyword>
<gene>
    <name evidence="2" type="ORF">MKQ68_22155</name>
</gene>
<evidence type="ECO:0000313" key="3">
    <source>
        <dbReference type="Proteomes" id="UP001162741"/>
    </source>
</evidence>
<protein>
    <recommendedName>
        <fullName evidence="4">DUF4136 domain-containing protein</fullName>
    </recommendedName>
</protein>
<accession>A0ABY6IZH0</accession>
<feature type="chain" id="PRO_5045622427" description="DUF4136 domain-containing protein" evidence="1">
    <location>
        <begin position="18"/>
        <end position="214"/>
    </location>
</feature>
<sequence length="214" mass="24409">MKQVGIWMMAGAMLVLAACSSSTKVTSSWKNQDAGALQPQSKVLVMALVPQKEGALRSSMEQEMVLALKQKGVNAVSSVQEYGPQAFRNTNEKAALKQIRQRDIDQVMTIVMLDKAREKQYVPGRVAYAPFSPYYGRFWGYYNWRFNNIYEPGYYTTNTRYFLESNLYDMRDRKMVYSAQSESFDPPSAARLAVVYSQKVVKDMVKQQLLSSNK</sequence>
<keyword evidence="3" id="KW-1185">Reference proteome</keyword>
<evidence type="ECO:0008006" key="4">
    <source>
        <dbReference type="Google" id="ProtNLM"/>
    </source>
</evidence>
<evidence type="ECO:0000313" key="2">
    <source>
        <dbReference type="EMBL" id="UYQ92787.1"/>
    </source>
</evidence>
<dbReference type="PROSITE" id="PS51257">
    <property type="entry name" value="PROKAR_LIPOPROTEIN"/>
    <property type="match status" value="1"/>
</dbReference>
<proteinExistence type="predicted"/>
<feature type="signal peptide" evidence="1">
    <location>
        <begin position="1"/>
        <end position="17"/>
    </location>
</feature>
<evidence type="ECO:0000256" key="1">
    <source>
        <dbReference type="SAM" id="SignalP"/>
    </source>
</evidence>